<dbReference type="AlphaFoldDB" id="A0AA39KJ92"/>
<evidence type="ECO:0000313" key="4">
    <source>
        <dbReference type="Proteomes" id="UP001168972"/>
    </source>
</evidence>
<keyword evidence="1" id="KW-0472">Membrane</keyword>
<dbReference type="Proteomes" id="UP001168972">
    <property type="component" value="Unassembled WGS sequence"/>
</dbReference>
<sequence>MRGLLIIFIVAVGISCEAASVSTENYMPLASQINDEDSIEQMHPTNRQSNSVFRTYSIPTYPEYVPVKSHANVKNIEQSNSNIIESSSHTPLENWSSTIVRSLVPLSSFALFFGAKTVIYTFKFIAIAIISLGLTTIICTFTPLCHITFPRMDLNNKNLIAKLAVPYMSAEDLNHETVTVSHAIDAFKEIQNNLKNITGSTENER</sequence>
<protein>
    <submittedName>
        <fullName evidence="3">Uncharacterized protein</fullName>
    </submittedName>
</protein>
<comment type="caution">
    <text evidence="3">The sequence shown here is derived from an EMBL/GenBank/DDBJ whole genome shotgun (WGS) entry which is preliminary data.</text>
</comment>
<evidence type="ECO:0000256" key="1">
    <source>
        <dbReference type="SAM" id="Phobius"/>
    </source>
</evidence>
<gene>
    <name evidence="3" type="ORF">PV327_007169</name>
</gene>
<reference evidence="3" key="1">
    <citation type="journal article" date="2023" name="bioRxiv">
        <title>Scaffold-level genome assemblies of two parasitoid biocontrol wasps reveal the parthenogenesis mechanism and an associated novel virus.</title>
        <authorList>
            <person name="Inwood S."/>
            <person name="Skelly J."/>
            <person name="Guhlin J."/>
            <person name="Harrop T."/>
            <person name="Goldson S."/>
            <person name="Dearden P."/>
        </authorList>
    </citation>
    <scope>NUCLEOTIDE SEQUENCE</scope>
    <source>
        <strain evidence="3">Lincoln</strain>
        <tissue evidence="3">Whole body</tissue>
    </source>
</reference>
<feature type="transmembrane region" description="Helical" evidence="1">
    <location>
        <begin position="125"/>
        <end position="149"/>
    </location>
</feature>
<keyword evidence="2" id="KW-0732">Signal</keyword>
<feature type="signal peptide" evidence="2">
    <location>
        <begin position="1"/>
        <end position="18"/>
    </location>
</feature>
<keyword evidence="4" id="KW-1185">Reference proteome</keyword>
<name>A0AA39KJ92_MICHY</name>
<accession>A0AA39KJ92</accession>
<dbReference type="EMBL" id="JAQQBR010001833">
    <property type="protein sequence ID" value="KAK0163494.1"/>
    <property type="molecule type" value="Genomic_DNA"/>
</dbReference>
<proteinExistence type="predicted"/>
<keyword evidence="1" id="KW-0812">Transmembrane</keyword>
<dbReference type="PROSITE" id="PS51257">
    <property type="entry name" value="PROKAR_LIPOPROTEIN"/>
    <property type="match status" value="1"/>
</dbReference>
<feature type="chain" id="PRO_5041450121" evidence="2">
    <location>
        <begin position="19"/>
        <end position="205"/>
    </location>
</feature>
<evidence type="ECO:0000256" key="2">
    <source>
        <dbReference type="SAM" id="SignalP"/>
    </source>
</evidence>
<evidence type="ECO:0000313" key="3">
    <source>
        <dbReference type="EMBL" id="KAK0163494.1"/>
    </source>
</evidence>
<organism evidence="3 4">
    <name type="scientific">Microctonus hyperodae</name>
    <name type="common">Parasitoid wasp</name>
    <dbReference type="NCBI Taxonomy" id="165561"/>
    <lineage>
        <taxon>Eukaryota</taxon>
        <taxon>Metazoa</taxon>
        <taxon>Ecdysozoa</taxon>
        <taxon>Arthropoda</taxon>
        <taxon>Hexapoda</taxon>
        <taxon>Insecta</taxon>
        <taxon>Pterygota</taxon>
        <taxon>Neoptera</taxon>
        <taxon>Endopterygota</taxon>
        <taxon>Hymenoptera</taxon>
        <taxon>Apocrita</taxon>
        <taxon>Ichneumonoidea</taxon>
        <taxon>Braconidae</taxon>
        <taxon>Euphorinae</taxon>
        <taxon>Microctonus</taxon>
    </lineage>
</organism>
<keyword evidence="1" id="KW-1133">Transmembrane helix</keyword>
<reference evidence="3" key="2">
    <citation type="submission" date="2023-03" db="EMBL/GenBank/DDBJ databases">
        <authorList>
            <person name="Inwood S.N."/>
            <person name="Skelly J.G."/>
            <person name="Guhlin J."/>
            <person name="Harrop T.W.R."/>
            <person name="Goldson S.G."/>
            <person name="Dearden P.K."/>
        </authorList>
    </citation>
    <scope>NUCLEOTIDE SEQUENCE</scope>
    <source>
        <strain evidence="3">Lincoln</strain>
        <tissue evidence="3">Whole body</tissue>
    </source>
</reference>